<dbReference type="SUPFAM" id="SSF53597">
    <property type="entry name" value="Dihydrofolate reductase-like"/>
    <property type="match status" value="1"/>
</dbReference>
<organism evidence="2 3">
    <name type="scientific">Kribbella pratensis</name>
    <dbReference type="NCBI Taxonomy" id="2512112"/>
    <lineage>
        <taxon>Bacteria</taxon>
        <taxon>Bacillati</taxon>
        <taxon>Actinomycetota</taxon>
        <taxon>Actinomycetes</taxon>
        <taxon>Propionibacteriales</taxon>
        <taxon>Kribbellaceae</taxon>
        <taxon>Kribbella</taxon>
    </lineage>
</organism>
<dbReference type="Proteomes" id="UP000295146">
    <property type="component" value="Unassembled WGS sequence"/>
</dbReference>
<keyword evidence="3" id="KW-1185">Reference proteome</keyword>
<evidence type="ECO:0000313" key="2">
    <source>
        <dbReference type="EMBL" id="TDW75397.1"/>
    </source>
</evidence>
<accession>A0A4V6Q9H2</accession>
<feature type="domain" description="Bacterial bifunctional deaminase-reductase C-terminal" evidence="1">
    <location>
        <begin position="4"/>
        <end position="179"/>
    </location>
</feature>
<dbReference type="PANTHER" id="PTHR38011">
    <property type="entry name" value="DIHYDROFOLATE REDUCTASE FAMILY PROTEIN (AFU_ORTHOLOGUE AFUA_8G06820)"/>
    <property type="match status" value="1"/>
</dbReference>
<dbReference type="Pfam" id="PF01872">
    <property type="entry name" value="RibD_C"/>
    <property type="match status" value="1"/>
</dbReference>
<dbReference type="InterPro" id="IPR002734">
    <property type="entry name" value="RibDG_C"/>
</dbReference>
<dbReference type="Gene3D" id="3.40.430.10">
    <property type="entry name" value="Dihydrofolate Reductase, subunit A"/>
    <property type="match status" value="1"/>
</dbReference>
<comment type="caution">
    <text evidence="2">The sequence shown here is derived from an EMBL/GenBank/DDBJ whole genome shotgun (WGS) entry which is preliminary data.</text>
</comment>
<dbReference type="EMBL" id="SODP01000001">
    <property type="protein sequence ID" value="TDW75397.1"/>
    <property type="molecule type" value="Genomic_DNA"/>
</dbReference>
<dbReference type="InterPro" id="IPR050765">
    <property type="entry name" value="Riboflavin_Biosynth_HTPR"/>
</dbReference>
<sequence>MGRIVISTNVTLDGVSQDPTGEEGSSVGGWFLEISEGDRAAWAALEHEEAKNTAAYLVGGRSYEWFATRWVGREGEWAAVLNGTPKYVVRSHAGRSDWGPTTVLDGDLEAAVKDLKSRTAGDIVVYASYQLVESLLAYGLVDEIRLVVFPSVNGGGGRLFDSARARLSLRETRPLGTSLVYLNYDVEVAA</sequence>
<evidence type="ECO:0000259" key="1">
    <source>
        <dbReference type="Pfam" id="PF01872"/>
    </source>
</evidence>
<name>A0A4V6Q9H2_9ACTN</name>
<dbReference type="GO" id="GO:0008703">
    <property type="term" value="F:5-amino-6-(5-phosphoribosylamino)uracil reductase activity"/>
    <property type="evidence" value="ECO:0007669"/>
    <property type="project" value="InterPro"/>
</dbReference>
<dbReference type="OrthoDB" id="3471498at2"/>
<dbReference type="InterPro" id="IPR024072">
    <property type="entry name" value="DHFR-like_dom_sf"/>
</dbReference>
<gene>
    <name evidence="2" type="ORF">EV653_0524</name>
</gene>
<dbReference type="GO" id="GO:0009231">
    <property type="term" value="P:riboflavin biosynthetic process"/>
    <property type="evidence" value="ECO:0007669"/>
    <property type="project" value="InterPro"/>
</dbReference>
<proteinExistence type="predicted"/>
<dbReference type="PANTHER" id="PTHR38011:SF11">
    <property type="entry name" value="2,5-DIAMINO-6-RIBOSYLAMINO-4(3H)-PYRIMIDINONE 5'-PHOSPHATE REDUCTASE"/>
    <property type="match status" value="1"/>
</dbReference>
<dbReference type="AlphaFoldDB" id="A0A4V6Q9H2"/>
<evidence type="ECO:0000313" key="3">
    <source>
        <dbReference type="Proteomes" id="UP000295146"/>
    </source>
</evidence>
<reference evidence="2 3" key="1">
    <citation type="submission" date="2019-03" db="EMBL/GenBank/DDBJ databases">
        <title>Genomic Encyclopedia of Type Strains, Phase III (KMG-III): the genomes of soil and plant-associated and newly described type strains.</title>
        <authorList>
            <person name="Whitman W."/>
        </authorList>
    </citation>
    <scope>NUCLEOTIDE SEQUENCE [LARGE SCALE GENOMIC DNA]</scope>
    <source>
        <strain evidence="2 3">VKM Ac-2573</strain>
    </source>
</reference>
<protein>
    <submittedName>
        <fullName evidence="2">Dihydrofolate reductase</fullName>
    </submittedName>
</protein>
<dbReference type="RefSeq" id="WP_134097565.1">
    <property type="nucleotide sequence ID" value="NZ_SODP01000001.1"/>
</dbReference>